<dbReference type="eggNOG" id="KOG3848">
    <property type="taxonomic scope" value="Eukaryota"/>
</dbReference>
<organism evidence="5 6">
    <name type="scientific">Trichoplax adhaerens</name>
    <name type="common">Trichoplax reptans</name>
    <dbReference type="NCBI Taxonomy" id="10228"/>
    <lineage>
        <taxon>Eukaryota</taxon>
        <taxon>Metazoa</taxon>
        <taxon>Placozoa</taxon>
        <taxon>Uniplacotomia</taxon>
        <taxon>Trichoplacea</taxon>
        <taxon>Trichoplacidae</taxon>
        <taxon>Trichoplax</taxon>
    </lineage>
</organism>
<dbReference type="GO" id="GO:0016020">
    <property type="term" value="C:membrane"/>
    <property type="evidence" value="ECO:0007669"/>
    <property type="project" value="UniProtKB-SubCell"/>
</dbReference>
<keyword evidence="4" id="KW-1133">Transmembrane helix</keyword>
<keyword evidence="4" id="KW-0472">Membrane</keyword>
<dbReference type="HOGENOM" id="CLU_029494_0_0_1"/>
<protein>
    <recommendedName>
        <fullName evidence="7">PSI domain-containing protein</fullName>
    </recommendedName>
</protein>
<dbReference type="CTD" id="6750461"/>
<accession>B3RN91</accession>
<evidence type="ECO:0000256" key="4">
    <source>
        <dbReference type="ARBA" id="ARBA00022989"/>
    </source>
</evidence>
<dbReference type="PANTHER" id="PTHR13055">
    <property type="entry name" value="TUMOR ENDOTHELIAL MARKER 7 RELATED"/>
    <property type="match status" value="1"/>
</dbReference>
<dbReference type="PANTHER" id="PTHR13055:SF12">
    <property type="entry name" value="LD40707P"/>
    <property type="match status" value="1"/>
</dbReference>
<dbReference type="AlphaFoldDB" id="B3RN91"/>
<evidence type="ECO:0000256" key="3">
    <source>
        <dbReference type="ARBA" id="ARBA00022729"/>
    </source>
</evidence>
<dbReference type="GeneID" id="6750461"/>
<dbReference type="FunCoup" id="B3RN91">
    <property type="interactions" value="297"/>
</dbReference>
<keyword evidence="6" id="KW-1185">Reference proteome</keyword>
<proteinExistence type="predicted"/>
<evidence type="ECO:0000256" key="2">
    <source>
        <dbReference type="ARBA" id="ARBA00022692"/>
    </source>
</evidence>
<dbReference type="KEGG" id="tad:TRIADDRAFT_5497"/>
<keyword evidence="2" id="KW-0812">Transmembrane</keyword>
<gene>
    <name evidence="5" type="ORF">TRIADDRAFT_5497</name>
</gene>
<evidence type="ECO:0000313" key="6">
    <source>
        <dbReference type="Proteomes" id="UP000009022"/>
    </source>
</evidence>
<dbReference type="OrthoDB" id="6285106at2759"/>
<comment type="subcellular location">
    <subcellularLocation>
        <location evidence="1">Membrane</location>
        <topology evidence="1">Single-pass type I membrane protein</topology>
    </subcellularLocation>
</comment>
<feature type="non-terminal residue" evidence="5">
    <location>
        <position position="245"/>
    </location>
</feature>
<dbReference type="InParanoid" id="B3RN91"/>
<evidence type="ECO:0000256" key="1">
    <source>
        <dbReference type="ARBA" id="ARBA00004479"/>
    </source>
</evidence>
<dbReference type="STRING" id="10228.B3RN91"/>
<dbReference type="EMBL" id="DS985242">
    <property type="protein sequence ID" value="EDV27412.1"/>
    <property type="molecule type" value="Genomic_DNA"/>
</dbReference>
<keyword evidence="3" id="KW-0732">Signal</keyword>
<dbReference type="RefSeq" id="XP_002109246.1">
    <property type="nucleotide sequence ID" value="XM_002109210.1"/>
</dbReference>
<dbReference type="Proteomes" id="UP000009022">
    <property type="component" value="Unassembled WGS sequence"/>
</dbReference>
<name>B3RN91_TRIAD</name>
<dbReference type="PhylomeDB" id="B3RN91"/>
<feature type="non-terminal residue" evidence="5">
    <location>
        <position position="1"/>
    </location>
</feature>
<dbReference type="InterPro" id="IPR031152">
    <property type="entry name" value="PLXDC"/>
</dbReference>
<evidence type="ECO:0008006" key="7">
    <source>
        <dbReference type="Google" id="ProtNLM"/>
    </source>
</evidence>
<dbReference type="OMA" id="IVEDHHN"/>
<sequence length="245" mass="27860">DSLPRNNTIIDYHNYYSTAKISNSSAHWMEVDSQNKSQVYEVLKDQHSSAQLIHTSFHFPYYGHYIDSFWVATGGFLYVGSIFHRSITSLQYIAPLMANFNVDSEKGSSVKVFDNGKSIAITWDNVTLFDSPESGRFKFQCIINIDGKIMFVYKTIPLPPVNISNSSHAVKVGISDALYIWHHGLGIVNIYEYHRILIDLRFLKSDSQILLSPLPTCLTASNCQSCFDPAIKFNCRWCVALQRQV</sequence>
<evidence type="ECO:0000313" key="5">
    <source>
        <dbReference type="EMBL" id="EDV27412.1"/>
    </source>
</evidence>
<reference evidence="5 6" key="1">
    <citation type="journal article" date="2008" name="Nature">
        <title>The Trichoplax genome and the nature of placozoans.</title>
        <authorList>
            <person name="Srivastava M."/>
            <person name="Begovic E."/>
            <person name="Chapman J."/>
            <person name="Putnam N.H."/>
            <person name="Hellsten U."/>
            <person name="Kawashima T."/>
            <person name="Kuo A."/>
            <person name="Mitros T."/>
            <person name="Salamov A."/>
            <person name="Carpenter M.L."/>
            <person name="Signorovitch A.Y."/>
            <person name="Moreno M.A."/>
            <person name="Kamm K."/>
            <person name="Grimwood J."/>
            <person name="Schmutz J."/>
            <person name="Shapiro H."/>
            <person name="Grigoriev I.V."/>
            <person name="Buss L.W."/>
            <person name="Schierwater B."/>
            <person name="Dellaporta S.L."/>
            <person name="Rokhsar D.S."/>
        </authorList>
    </citation>
    <scope>NUCLEOTIDE SEQUENCE [LARGE SCALE GENOMIC DNA]</scope>
    <source>
        <strain evidence="5 6">Grell-BS-1999</strain>
    </source>
</reference>